<proteinExistence type="predicted"/>
<dbReference type="PROSITE" id="PS51186">
    <property type="entry name" value="GNAT"/>
    <property type="match status" value="1"/>
</dbReference>
<evidence type="ECO:0000313" key="5">
    <source>
        <dbReference type="Proteomes" id="UP000664317"/>
    </source>
</evidence>
<dbReference type="SUPFAM" id="SSF55729">
    <property type="entry name" value="Acyl-CoA N-acyltransferases (Nat)"/>
    <property type="match status" value="1"/>
</dbReference>
<dbReference type="PANTHER" id="PTHR43072:SF23">
    <property type="entry name" value="UPF0039 PROTEIN C11D3.02C"/>
    <property type="match status" value="1"/>
</dbReference>
<dbReference type="Gene3D" id="3.40.630.30">
    <property type="match status" value="1"/>
</dbReference>
<evidence type="ECO:0000313" key="4">
    <source>
        <dbReference type="EMBL" id="MBN7810217.1"/>
    </source>
</evidence>
<keyword evidence="1" id="KW-0808">Transferase</keyword>
<dbReference type="RefSeq" id="WP_206576998.1">
    <property type="nucleotide sequence ID" value="NZ_JAFKCT010000001.1"/>
</dbReference>
<feature type="domain" description="N-acetyltransferase" evidence="3">
    <location>
        <begin position="3"/>
        <end position="165"/>
    </location>
</feature>
<evidence type="ECO:0000256" key="2">
    <source>
        <dbReference type="ARBA" id="ARBA00023315"/>
    </source>
</evidence>
<gene>
    <name evidence="4" type="ORF">J0A68_04565</name>
</gene>
<evidence type="ECO:0000259" key="3">
    <source>
        <dbReference type="PROSITE" id="PS51186"/>
    </source>
</evidence>
<name>A0ABS3BZD0_9BACT</name>
<sequence length="178" mass="20141">MNFQIRSYRESDAPAILEIINDSILNTFHNYDYDPKPLEDVQSQFSEKLAAGFPVLIGEVAGELAGYATFGKFRAKPGYNTTIEHSIYLTAKAQNQGLGSELMRRLIAIAKEQGYHVMIAGMDSENLGSYRFHERLGFKEVARFPEVAFKFGKWLNLVFMQLTLETIDPQSQDFSTQA</sequence>
<organism evidence="4 5">
    <name type="scientific">Algoriphagus oliviformis</name>
    <dbReference type="NCBI Taxonomy" id="2811231"/>
    <lineage>
        <taxon>Bacteria</taxon>
        <taxon>Pseudomonadati</taxon>
        <taxon>Bacteroidota</taxon>
        <taxon>Cytophagia</taxon>
        <taxon>Cytophagales</taxon>
        <taxon>Cyclobacteriaceae</taxon>
        <taxon>Algoriphagus</taxon>
    </lineage>
</organism>
<dbReference type="PANTHER" id="PTHR43072">
    <property type="entry name" value="N-ACETYLTRANSFERASE"/>
    <property type="match status" value="1"/>
</dbReference>
<dbReference type="Pfam" id="PF00583">
    <property type="entry name" value="Acetyltransf_1"/>
    <property type="match status" value="1"/>
</dbReference>
<comment type="caution">
    <text evidence="4">The sequence shown here is derived from an EMBL/GenBank/DDBJ whole genome shotgun (WGS) entry which is preliminary data.</text>
</comment>
<reference evidence="4 5" key="1">
    <citation type="submission" date="2021-03" db="EMBL/GenBank/DDBJ databases">
        <title>novel species isolated from a fishpond in China.</title>
        <authorList>
            <person name="Lu H."/>
            <person name="Cai Z."/>
        </authorList>
    </citation>
    <scope>NUCLEOTIDE SEQUENCE [LARGE SCALE GENOMIC DNA]</scope>
    <source>
        <strain evidence="4 5">H41</strain>
    </source>
</reference>
<dbReference type="EMBL" id="JAFKCT010000001">
    <property type="protein sequence ID" value="MBN7810217.1"/>
    <property type="molecule type" value="Genomic_DNA"/>
</dbReference>
<dbReference type="InterPro" id="IPR000182">
    <property type="entry name" value="GNAT_dom"/>
</dbReference>
<protein>
    <submittedName>
        <fullName evidence="4">N-acetyltransferase</fullName>
    </submittedName>
</protein>
<dbReference type="InterPro" id="IPR016181">
    <property type="entry name" value="Acyl_CoA_acyltransferase"/>
</dbReference>
<accession>A0ABS3BZD0</accession>
<evidence type="ECO:0000256" key="1">
    <source>
        <dbReference type="ARBA" id="ARBA00022679"/>
    </source>
</evidence>
<keyword evidence="2" id="KW-0012">Acyltransferase</keyword>
<keyword evidence="5" id="KW-1185">Reference proteome</keyword>
<dbReference type="Proteomes" id="UP000664317">
    <property type="component" value="Unassembled WGS sequence"/>
</dbReference>
<dbReference type="CDD" id="cd04301">
    <property type="entry name" value="NAT_SF"/>
    <property type="match status" value="1"/>
</dbReference>